<dbReference type="SUPFAM" id="SSF56672">
    <property type="entry name" value="DNA/RNA polymerases"/>
    <property type="match status" value="1"/>
</dbReference>
<dbReference type="InterPro" id="IPR043128">
    <property type="entry name" value="Rev_trsase/Diguanyl_cyclase"/>
</dbReference>
<dbReference type="Gene3D" id="3.30.70.270">
    <property type="match status" value="2"/>
</dbReference>
<name>A0A2P4YGX5_9STRA</name>
<evidence type="ECO:0000313" key="1">
    <source>
        <dbReference type="EMBL" id="POM76969.1"/>
    </source>
</evidence>
<dbReference type="PANTHER" id="PTHR37984">
    <property type="entry name" value="PROTEIN CBG26694"/>
    <property type="match status" value="1"/>
</dbReference>
<keyword evidence="1" id="KW-0695">RNA-directed DNA polymerase</keyword>
<dbReference type="GO" id="GO:0003964">
    <property type="term" value="F:RNA-directed DNA polymerase activity"/>
    <property type="evidence" value="ECO:0007669"/>
    <property type="project" value="UniProtKB-KW"/>
</dbReference>
<dbReference type="Proteomes" id="UP000237271">
    <property type="component" value="Unassembled WGS sequence"/>
</dbReference>
<proteinExistence type="predicted"/>
<keyword evidence="1" id="KW-0808">Transferase</keyword>
<dbReference type="PANTHER" id="PTHR37984:SF5">
    <property type="entry name" value="PROTEIN NYNRIN-LIKE"/>
    <property type="match status" value="1"/>
</dbReference>
<dbReference type="InterPro" id="IPR043502">
    <property type="entry name" value="DNA/RNA_pol_sf"/>
</dbReference>
<dbReference type="SUPFAM" id="SSF82185">
    <property type="entry name" value="Histone H3 K4-specific methyltransferase SET7/9 N-terminal domain"/>
    <property type="match status" value="1"/>
</dbReference>
<keyword evidence="2" id="KW-1185">Reference proteome</keyword>
<dbReference type="CDD" id="cd01647">
    <property type="entry name" value="RT_LTR"/>
    <property type="match status" value="1"/>
</dbReference>
<dbReference type="OrthoDB" id="415724at2759"/>
<reference evidence="1 2" key="1">
    <citation type="journal article" date="2017" name="Genome Biol. Evol.">
        <title>Phytophthora megakarya and P. palmivora, closely related causal agents of cacao black pod rot, underwent increases in genome sizes and gene numbers by different mechanisms.</title>
        <authorList>
            <person name="Ali S.S."/>
            <person name="Shao J."/>
            <person name="Lary D.J."/>
            <person name="Kronmiller B."/>
            <person name="Shen D."/>
            <person name="Strem M.D."/>
            <person name="Amoako-Attah I."/>
            <person name="Akrofi A.Y."/>
            <person name="Begoude B.A."/>
            <person name="Ten Hoopen G.M."/>
            <person name="Coulibaly K."/>
            <person name="Kebe B.I."/>
            <person name="Melnick R.L."/>
            <person name="Guiltinan M.J."/>
            <person name="Tyler B.M."/>
            <person name="Meinhardt L.W."/>
            <person name="Bailey B.A."/>
        </authorList>
    </citation>
    <scope>NUCLEOTIDE SEQUENCE [LARGE SCALE GENOMIC DNA]</scope>
    <source>
        <strain evidence="2">sbr112.9</strain>
    </source>
</reference>
<comment type="caution">
    <text evidence="1">The sequence shown here is derived from an EMBL/GenBank/DDBJ whole genome shotgun (WGS) entry which is preliminary data.</text>
</comment>
<dbReference type="AlphaFoldDB" id="A0A2P4YGX5"/>
<dbReference type="EMBL" id="NCKW01003202">
    <property type="protein sequence ID" value="POM76969.1"/>
    <property type="molecule type" value="Genomic_DNA"/>
</dbReference>
<protein>
    <submittedName>
        <fullName evidence="1">Reverse transcriptase</fullName>
    </submittedName>
</protein>
<dbReference type="InterPro" id="IPR050951">
    <property type="entry name" value="Retrovirus_Pol_polyprotein"/>
</dbReference>
<keyword evidence="1" id="KW-0548">Nucleotidyltransferase</keyword>
<organism evidence="1 2">
    <name type="scientific">Phytophthora palmivora</name>
    <dbReference type="NCBI Taxonomy" id="4796"/>
    <lineage>
        <taxon>Eukaryota</taxon>
        <taxon>Sar</taxon>
        <taxon>Stramenopiles</taxon>
        <taxon>Oomycota</taxon>
        <taxon>Peronosporomycetes</taxon>
        <taxon>Peronosporales</taxon>
        <taxon>Peronosporaceae</taxon>
        <taxon>Phytophthora</taxon>
    </lineage>
</organism>
<evidence type="ECO:0000313" key="2">
    <source>
        <dbReference type="Proteomes" id="UP000237271"/>
    </source>
</evidence>
<sequence>MDEDVLEGFTKQRATRLGSEILKNPEDPVKGHWLNDKKEGPGRYFYKATRKMYEGEWVDGAPKCGTYHDDSEYNMHDDDLDDEERRNAFQLPEVSIVSTPTFCVRKPNGKWRLVHAYNKLNNATVPAQTPIPRKDVLRNNMSGCTLYSALDLVDGYYQILMRESDTIQASSSSTSKCCVRFKATLLAAQSAAVAESPETSAKTLRPLRTFAQTYFDDIFVHSRAEGGQTVMEVHLKHLRRVFEVMRANRLYANIDKRVFAADPRTKMRATSSNYTKEKAFVLISVLSPLVYVKRRQWLGLANYLHKYSARYAELARPLSDLLKKDADWVWEQQHKDAFGSIKASLQHAPVLALPDENYSPLVQFLSDVNDAKVDRLTPRQR</sequence>
<feature type="non-terminal residue" evidence="1">
    <location>
        <position position="381"/>
    </location>
</feature>
<gene>
    <name evidence="1" type="ORF">PHPALM_5733</name>
</gene>
<dbReference type="Gene3D" id="3.10.10.10">
    <property type="entry name" value="HIV Type 1 Reverse Transcriptase, subunit A, domain 1"/>
    <property type="match status" value="1"/>
</dbReference>
<accession>A0A2P4YGX5</accession>